<name>A0A7E4W4H7_PANRE</name>
<sequence length="81" mass="8764">MFTPNTIGAMHLGSVNEAKLTRFNLRSSEPALPGSLLSLRTSPCLVHPNIGPSMCPSDGFDFFDDEWTVDNAPKPLIAFDG</sequence>
<evidence type="ECO:0000313" key="2">
    <source>
        <dbReference type="WBParaSite" id="Pan_g6432.t2"/>
    </source>
</evidence>
<evidence type="ECO:0000313" key="1">
    <source>
        <dbReference type="Proteomes" id="UP000492821"/>
    </source>
</evidence>
<protein>
    <submittedName>
        <fullName evidence="2">Uncharacterized protein</fullName>
    </submittedName>
</protein>
<dbReference type="AlphaFoldDB" id="A0A7E4W4H7"/>
<reference evidence="2" key="2">
    <citation type="submission" date="2020-10" db="UniProtKB">
        <authorList>
            <consortium name="WormBaseParasite"/>
        </authorList>
    </citation>
    <scope>IDENTIFICATION</scope>
</reference>
<keyword evidence="1" id="KW-1185">Reference proteome</keyword>
<reference evidence="1" key="1">
    <citation type="journal article" date="2013" name="Genetics">
        <title>The draft genome and transcriptome of Panagrellus redivivus are shaped by the harsh demands of a free-living lifestyle.</title>
        <authorList>
            <person name="Srinivasan J."/>
            <person name="Dillman A.R."/>
            <person name="Macchietto M.G."/>
            <person name="Heikkinen L."/>
            <person name="Lakso M."/>
            <person name="Fracchia K.M."/>
            <person name="Antoshechkin I."/>
            <person name="Mortazavi A."/>
            <person name="Wong G."/>
            <person name="Sternberg P.W."/>
        </authorList>
    </citation>
    <scope>NUCLEOTIDE SEQUENCE [LARGE SCALE GENOMIC DNA]</scope>
    <source>
        <strain evidence="1">MT8872</strain>
    </source>
</reference>
<organism evidence="1 2">
    <name type="scientific">Panagrellus redivivus</name>
    <name type="common">Microworm</name>
    <dbReference type="NCBI Taxonomy" id="6233"/>
    <lineage>
        <taxon>Eukaryota</taxon>
        <taxon>Metazoa</taxon>
        <taxon>Ecdysozoa</taxon>
        <taxon>Nematoda</taxon>
        <taxon>Chromadorea</taxon>
        <taxon>Rhabditida</taxon>
        <taxon>Tylenchina</taxon>
        <taxon>Panagrolaimomorpha</taxon>
        <taxon>Panagrolaimoidea</taxon>
        <taxon>Panagrolaimidae</taxon>
        <taxon>Panagrellus</taxon>
    </lineage>
</organism>
<dbReference type="WBParaSite" id="Pan_g6432.t2">
    <property type="protein sequence ID" value="Pan_g6432.t2"/>
    <property type="gene ID" value="Pan_g6432"/>
</dbReference>
<accession>A0A7E4W4H7</accession>
<dbReference type="Proteomes" id="UP000492821">
    <property type="component" value="Unassembled WGS sequence"/>
</dbReference>
<proteinExistence type="predicted"/>